<dbReference type="InterPro" id="IPR046746">
    <property type="entry name" value="Big_15"/>
</dbReference>
<evidence type="ECO:0008006" key="11">
    <source>
        <dbReference type="Google" id="ProtNLM"/>
    </source>
</evidence>
<feature type="chain" id="PRO_5030894095" description="Hyaluronate lyase" evidence="5">
    <location>
        <begin position="26"/>
        <end position="1265"/>
    </location>
</feature>
<feature type="domain" description="Bacterial Ig" evidence="8">
    <location>
        <begin position="1101"/>
        <end position="1181"/>
    </location>
</feature>
<evidence type="ECO:0000256" key="1">
    <source>
        <dbReference type="ARBA" id="ARBA00006699"/>
    </source>
</evidence>
<reference evidence="9 10" key="2">
    <citation type="submission" date="2020-08" db="EMBL/GenBank/DDBJ databases">
        <title>Listeria ohnekaius sp. nov. and Listeria portnoyii sp. nov. isolated from non-agricultural and natural environments.</title>
        <authorList>
            <person name="Weller D."/>
            <person name="Belias A.M."/>
            <person name="Liao J."/>
            <person name="Guo S."/>
            <person name="Orsi R.H."/>
            <person name="Wiedmann M."/>
        </authorList>
    </citation>
    <scope>NUCLEOTIDE SEQUENCE [LARGE SCALE GENOMIC DNA]</scope>
    <source>
        <strain evidence="9 10">FSL W9-0585</strain>
    </source>
</reference>
<reference evidence="9 10" key="1">
    <citation type="submission" date="2020-05" db="EMBL/GenBank/DDBJ databases">
        <authorList>
            <person name="Carlin C.R."/>
        </authorList>
    </citation>
    <scope>NUCLEOTIDE SEQUENCE [LARGE SCALE GENOMIC DNA]</scope>
    <source>
        <strain evidence="9 10">FSL W9-0585</strain>
    </source>
</reference>
<keyword evidence="10" id="KW-1185">Reference proteome</keyword>
<gene>
    <name evidence="9" type="ORF">HPK16_03945</name>
</gene>
<evidence type="ECO:0000256" key="2">
    <source>
        <dbReference type="ARBA" id="ARBA00022729"/>
    </source>
</evidence>
<dbReference type="InterPro" id="IPR003159">
    <property type="entry name" value="Lyase_8_central_dom"/>
</dbReference>
<dbReference type="Pfam" id="PF20622">
    <property type="entry name" value="Big_15"/>
    <property type="match status" value="5"/>
</dbReference>
<dbReference type="Pfam" id="PF02278">
    <property type="entry name" value="Lyase_8"/>
    <property type="match status" value="1"/>
</dbReference>
<feature type="signal peptide" evidence="5">
    <location>
        <begin position="1"/>
        <end position="25"/>
    </location>
</feature>
<name>A0A7W1YFE1_9LIST</name>
<accession>A0A7W1YFE1</accession>
<keyword evidence="3" id="KW-0456">Lyase</keyword>
<comment type="caution">
    <text evidence="9">The sequence shown here is derived from an EMBL/GenBank/DDBJ whole genome shotgun (WGS) entry which is preliminary data.</text>
</comment>
<feature type="domain" description="Polysaccharide lyase 8 N-terminal alpha-helical" evidence="7">
    <location>
        <begin position="44"/>
        <end position="154"/>
    </location>
</feature>
<dbReference type="InterPro" id="IPR008929">
    <property type="entry name" value="Chondroitin_lyas"/>
</dbReference>
<evidence type="ECO:0000313" key="10">
    <source>
        <dbReference type="Proteomes" id="UP000548787"/>
    </source>
</evidence>
<dbReference type="InterPro" id="IPR011071">
    <property type="entry name" value="Lyase_8-like_C"/>
</dbReference>
<dbReference type="InterPro" id="IPR011013">
    <property type="entry name" value="Gal_mutarotase_sf_dom"/>
</dbReference>
<evidence type="ECO:0000313" key="9">
    <source>
        <dbReference type="EMBL" id="MBA3925488.1"/>
    </source>
</evidence>
<feature type="domain" description="Bacterial Ig" evidence="8">
    <location>
        <begin position="1192"/>
        <end position="1264"/>
    </location>
</feature>
<dbReference type="InterPro" id="IPR038970">
    <property type="entry name" value="Lyase_8"/>
</dbReference>
<feature type="domain" description="Polysaccharide lyase 8 N-terminal alpha-helical" evidence="7">
    <location>
        <begin position="180"/>
        <end position="404"/>
    </location>
</feature>
<feature type="domain" description="Bacterial Ig" evidence="8">
    <location>
        <begin position="935"/>
        <end position="1014"/>
    </location>
</feature>
<sequence>MIRKYFIAILLVTALLFISTTTASAADIPKKITVAEQNEALNNWRTFLLGTSVDENDATLMNVIKNRDADLSAILTDISKNIKGVPTDSKKRYIFSGLKNWPENSKSIVTTTANVQLMAIQYNTPGSIYYKDAVLKQQIIDSLEVIYMDMYNENIQPADTGDITDTDDEDGAIKKNDINDWNIFIPKQLINTVILMQRELIELAEQDKDSIDLTQGYLNAFDHFEPQSETDLTIGSGSNRINKGFIIVLRGVIGLDQDKINLGAKIMERGYRTIAPGTTPSDGFYADGSFIQHKHTPYNTGGYGTDILETSASLLQLFTGTSLLNNSDSANNFQVFQNNIYLYLDKSYLPVLYKDEVLDMTRGRKITSNKEGSNKDIANKMLYNMYLISQKKDSLKNTYSNIVKSSIYESSFEPDFYKNMTLSQAQTFKTLLTNNNVSDTYSESKKNIMMATARRMIDRNKDYVAGISMFSKNISAFEFIGPHNKTGFYTGTGALSLYNGDNALRGDYYPTVGMAMLPGTTSDMKLPSLEAPADNQKLFSNTESWSGGVSDGLNGSATMDYSMANVTGSSLSAKKSWFFLDDRIVAMGTDINSHEGLNTQTIVENRQLTNSSSTLSVNGQEIPLAQNATKQITNVSWAHLTGAKPSQDIGYIFPQLSSVSAYKQKQTGDWDELDSGNNRKVVSATYAGLTIPHGANPLNGSYMYMILPGSSKEDTEKMATNSSVLTTNTSTVQGILDKEQDLAIMNYRAPDEAGYATVTNHNFNSKAYTPGSIMIRYVAIENKQAKTITLSDPSMEADSIHFSVPKESYSTISIKSEKGIVTSSGDNWDITVNTSGKTGESFQFVFEKEPSTLTADEYKIIDGTNRVTGTYTGPVAKIALEIDGTLQQKIAPTSPTYSYFIRGINNTTKEVYVISYDSAGEELDRVKVDIITTKGSLTTVPYTINLENYIQGTFSGDITKISIILNDVEKGKIGVTPPNLKYYAKDLVTKLDDKVFVVGYDSLGQELDRKKVDVGATGSIEPSKFMLNQDDYVTGVYTGDIVQVELKIDNETKQRINVTNNIIKYYPYKLITNKDQVVKLIGYNSAGIPVSEVTVPIGPSGDIQTNTYTLGDSHVTGTFSGDVAKIELTVDNVAGTRINVPASGSDFQYYAKNLISSSTQIVIATAYDSKGNVLAKSTVKVLNKPKILTSEINKTGYIKGSVEGNIQKIRLIVDDVEQKTTVNVQPDGTFQYYIKSIGLTASNKVKLIGLDSNNVEIISVDVKIP</sequence>
<proteinExistence type="inferred from homology"/>
<keyword evidence="2 5" id="KW-0732">Signal</keyword>
<evidence type="ECO:0000256" key="5">
    <source>
        <dbReference type="SAM" id="SignalP"/>
    </source>
</evidence>
<feature type="domain" description="Polysaccharide lyase family 8 central" evidence="6">
    <location>
        <begin position="455"/>
        <end position="710"/>
    </location>
</feature>
<dbReference type="Gene3D" id="1.50.10.100">
    <property type="entry name" value="Chondroitin AC/alginate lyase"/>
    <property type="match status" value="1"/>
</dbReference>
<dbReference type="Gene3D" id="2.60.220.10">
    <property type="entry name" value="Polysaccharide lyase family 8-like, C-terminal"/>
    <property type="match status" value="1"/>
</dbReference>
<evidence type="ECO:0000256" key="4">
    <source>
        <dbReference type="PIRSR" id="PIRSR638970-1"/>
    </source>
</evidence>
<dbReference type="InterPro" id="IPR014718">
    <property type="entry name" value="GH-type_carb-bd"/>
</dbReference>
<feature type="active site" evidence="4">
    <location>
        <position position="303"/>
    </location>
</feature>
<dbReference type="InterPro" id="IPR012970">
    <property type="entry name" value="Lyase_8_alpha_N"/>
</dbReference>
<dbReference type="Gene3D" id="2.70.98.10">
    <property type="match status" value="1"/>
</dbReference>
<dbReference type="GO" id="GO:0016837">
    <property type="term" value="F:carbon-oxygen lyase activity, acting on polysaccharides"/>
    <property type="evidence" value="ECO:0007669"/>
    <property type="project" value="UniProtKB-ARBA"/>
</dbReference>
<dbReference type="SUPFAM" id="SSF48230">
    <property type="entry name" value="Chondroitin AC/alginate lyase"/>
    <property type="match status" value="1"/>
</dbReference>
<feature type="domain" description="Bacterial Ig" evidence="8">
    <location>
        <begin position="852"/>
        <end position="931"/>
    </location>
</feature>
<dbReference type="EMBL" id="JABJVM010000003">
    <property type="protein sequence ID" value="MBA3925488.1"/>
    <property type="molecule type" value="Genomic_DNA"/>
</dbReference>
<organism evidence="9 10">
    <name type="scientific">Listeria rustica</name>
    <dbReference type="NCBI Taxonomy" id="2713503"/>
    <lineage>
        <taxon>Bacteria</taxon>
        <taxon>Bacillati</taxon>
        <taxon>Bacillota</taxon>
        <taxon>Bacilli</taxon>
        <taxon>Bacillales</taxon>
        <taxon>Listeriaceae</taxon>
        <taxon>Listeria</taxon>
    </lineage>
</organism>
<dbReference type="SUPFAM" id="SSF49863">
    <property type="entry name" value="Hyaluronate lyase-like, C-terminal domain"/>
    <property type="match status" value="1"/>
</dbReference>
<dbReference type="GO" id="GO:0005975">
    <property type="term" value="P:carbohydrate metabolic process"/>
    <property type="evidence" value="ECO:0007669"/>
    <property type="project" value="InterPro"/>
</dbReference>
<dbReference type="RefSeq" id="WP_181675715.1">
    <property type="nucleotide sequence ID" value="NZ_JABJVM010000003.1"/>
</dbReference>
<evidence type="ECO:0000256" key="3">
    <source>
        <dbReference type="ARBA" id="ARBA00023239"/>
    </source>
</evidence>
<evidence type="ECO:0000259" key="6">
    <source>
        <dbReference type="Pfam" id="PF02278"/>
    </source>
</evidence>
<dbReference type="SUPFAM" id="SSF74650">
    <property type="entry name" value="Galactose mutarotase-like"/>
    <property type="match status" value="1"/>
</dbReference>
<dbReference type="GO" id="GO:0005576">
    <property type="term" value="C:extracellular region"/>
    <property type="evidence" value="ECO:0007669"/>
    <property type="project" value="InterPro"/>
</dbReference>
<feature type="active site" evidence="4">
    <location>
        <position position="293"/>
    </location>
</feature>
<feature type="domain" description="Bacterial Ig" evidence="8">
    <location>
        <begin position="1018"/>
        <end position="1097"/>
    </location>
</feature>
<dbReference type="GO" id="GO:0030246">
    <property type="term" value="F:carbohydrate binding"/>
    <property type="evidence" value="ECO:0007669"/>
    <property type="project" value="InterPro"/>
</dbReference>
<feature type="active site" evidence="4">
    <location>
        <position position="364"/>
    </location>
</feature>
<evidence type="ECO:0000259" key="7">
    <source>
        <dbReference type="Pfam" id="PF08124"/>
    </source>
</evidence>
<dbReference type="Proteomes" id="UP000548787">
    <property type="component" value="Unassembled WGS sequence"/>
</dbReference>
<dbReference type="PANTHER" id="PTHR38481">
    <property type="entry name" value="HYALURONATE LYASE"/>
    <property type="match status" value="1"/>
</dbReference>
<dbReference type="AlphaFoldDB" id="A0A7W1YFE1"/>
<protein>
    <recommendedName>
        <fullName evidence="11">Hyaluronate lyase</fullName>
    </recommendedName>
</protein>
<dbReference type="PANTHER" id="PTHR38481:SF1">
    <property type="entry name" value="HYALURONATE LYASE"/>
    <property type="match status" value="1"/>
</dbReference>
<dbReference type="Pfam" id="PF08124">
    <property type="entry name" value="Lyase_8_N"/>
    <property type="match status" value="2"/>
</dbReference>
<evidence type="ECO:0000259" key="8">
    <source>
        <dbReference type="Pfam" id="PF20622"/>
    </source>
</evidence>
<comment type="similarity">
    <text evidence="1">Belongs to the polysaccharide lyase 8 family.</text>
</comment>